<dbReference type="CDD" id="cd00146">
    <property type="entry name" value="PKD"/>
    <property type="match status" value="1"/>
</dbReference>
<keyword evidence="4" id="KW-1185">Reference proteome</keyword>
<dbReference type="InterPro" id="IPR035986">
    <property type="entry name" value="PKD_dom_sf"/>
</dbReference>
<keyword evidence="1" id="KW-0732">Signal</keyword>
<dbReference type="InterPro" id="IPR000601">
    <property type="entry name" value="PKD_dom"/>
</dbReference>
<feature type="chain" id="PRO_5012422447" evidence="1">
    <location>
        <begin position="41"/>
        <end position="741"/>
    </location>
</feature>
<dbReference type="EMBL" id="CP022163">
    <property type="protein sequence ID" value="ATB31276.1"/>
    <property type="molecule type" value="Genomic_DNA"/>
</dbReference>
<dbReference type="SUPFAM" id="SSF49299">
    <property type="entry name" value="PKD domain"/>
    <property type="match status" value="1"/>
</dbReference>
<feature type="domain" description="PKD" evidence="2">
    <location>
        <begin position="566"/>
        <end position="652"/>
    </location>
</feature>
<dbReference type="InterPro" id="IPR024745">
    <property type="entry name" value="GH44_cat"/>
</dbReference>
<proteinExistence type="predicted"/>
<dbReference type="RefSeq" id="WP_245918782.1">
    <property type="nucleotide sequence ID" value="NZ_CP022163.1"/>
</dbReference>
<dbReference type="InterPro" id="IPR022409">
    <property type="entry name" value="PKD/Chitinase_dom"/>
</dbReference>
<dbReference type="KEGG" id="mbd:MEBOL_004738"/>
<evidence type="ECO:0000259" key="2">
    <source>
        <dbReference type="PROSITE" id="PS50093"/>
    </source>
</evidence>
<protein>
    <submittedName>
        <fullName evidence="3">Cellulase</fullName>
    </submittedName>
</protein>
<dbReference type="PROSITE" id="PS50093">
    <property type="entry name" value="PKD"/>
    <property type="match status" value="1"/>
</dbReference>
<reference evidence="3 4" key="1">
    <citation type="submission" date="2017-06" db="EMBL/GenBank/DDBJ databases">
        <authorList>
            <person name="Kim H.J."/>
            <person name="Triplett B.A."/>
        </authorList>
    </citation>
    <scope>NUCLEOTIDE SEQUENCE [LARGE SCALE GENOMIC DNA]</scope>
    <source>
        <strain evidence="3 4">DSM 14713</strain>
    </source>
</reference>
<evidence type="ECO:0000313" key="3">
    <source>
        <dbReference type="EMBL" id="ATB31276.1"/>
    </source>
</evidence>
<dbReference type="SMART" id="SM00089">
    <property type="entry name" value="PKD"/>
    <property type="match status" value="1"/>
</dbReference>
<dbReference type="Gene3D" id="3.20.20.80">
    <property type="entry name" value="Glycosidases"/>
    <property type="match status" value="1"/>
</dbReference>
<dbReference type="Proteomes" id="UP000217289">
    <property type="component" value="Chromosome"/>
</dbReference>
<sequence>MRGQRRHGNGSVYVQAQWLKRGHGPLLAGLWLCMTSPALAQNAAATVNINVGAGRHAINPFIYGVAYGTQAQLEELNAPLNRRGGNATSRYNWKLNAANRANDYYFESLPYPSAEPGAEVDAFIQSTRAAGAEPLITIPLIGWVANLGPGREKMCSFSIAKYGAQQDSDRAYYPDAGNGVFSNGKNVVNDPKDANVASDANFQKGWVEHLRARWGGAAAGGPRYYIMDNEPSLWHQTHRDAQPTGLTMKQLRDKHLAHAAMVKSVDPGALIMGPEEWGWSGYLYSGYDHQEAPKNGYTRYPDREANGNWDYLPWLLDQFHKNEQATGKRLLDVLTVHYYPQGGEFSNDTSNTMQLRRNRTTRSLWDPNYVDETWIQDKVRLVPRLKEWVSTYYPGTKVGITEYNWGAEGHINGATTQAELLGIFGREGLDYAARWETPAATTPTYKAMKLYRNYDGLKSTFGDTSVSCAVANPDNLSAFAAQRTSDGALTVMVINKVLSGETPVTLKVAGFSSAAKAQVWQLTSANTITRLADLPVAAGVIDTRVPSQSITLVILPSGTSTGNQAPVARISATPTSGASPLVVAFDGSGSTDADGTIASYAWNFGDGQQATGAKASHTYTKGGTYTVTLTVKDNRGATVSTTASIQVNATTLEAPSNFYAQRSGADITLRWTDNSQGEEGFILERGPSTWPVAFQEIGRVGANTRTFVDRQVPSGNHFYRARAFKGATSSPESNMDGVQVP</sequence>
<evidence type="ECO:0000256" key="1">
    <source>
        <dbReference type="SAM" id="SignalP"/>
    </source>
</evidence>
<accession>A0A250IK41</accession>
<dbReference type="Gene3D" id="2.60.40.1180">
    <property type="entry name" value="Golgi alpha-mannosidase II"/>
    <property type="match status" value="1"/>
</dbReference>
<feature type="signal peptide" evidence="1">
    <location>
        <begin position="1"/>
        <end position="40"/>
    </location>
</feature>
<dbReference type="InterPro" id="IPR017853">
    <property type="entry name" value="GH"/>
</dbReference>
<gene>
    <name evidence="3" type="ORF">MEBOL_004738</name>
</gene>
<dbReference type="Pfam" id="PF18911">
    <property type="entry name" value="PKD_4"/>
    <property type="match status" value="1"/>
</dbReference>
<name>A0A250IK41_9BACT</name>
<dbReference type="Gene3D" id="2.60.40.10">
    <property type="entry name" value="Immunoglobulins"/>
    <property type="match status" value="2"/>
</dbReference>
<dbReference type="InterPro" id="IPR013783">
    <property type="entry name" value="Ig-like_fold"/>
</dbReference>
<dbReference type="InterPro" id="IPR013780">
    <property type="entry name" value="Glyco_hydro_b"/>
</dbReference>
<evidence type="ECO:0000313" key="4">
    <source>
        <dbReference type="Proteomes" id="UP000217289"/>
    </source>
</evidence>
<dbReference type="SUPFAM" id="SSF51445">
    <property type="entry name" value="(Trans)glycosidases"/>
    <property type="match status" value="1"/>
</dbReference>
<dbReference type="Pfam" id="PF12891">
    <property type="entry name" value="Glyco_hydro_44"/>
    <property type="match status" value="1"/>
</dbReference>
<organism evidence="3 4">
    <name type="scientific">Melittangium boletus DSM 14713</name>
    <dbReference type="NCBI Taxonomy" id="1294270"/>
    <lineage>
        <taxon>Bacteria</taxon>
        <taxon>Pseudomonadati</taxon>
        <taxon>Myxococcota</taxon>
        <taxon>Myxococcia</taxon>
        <taxon>Myxococcales</taxon>
        <taxon>Cystobacterineae</taxon>
        <taxon>Archangiaceae</taxon>
        <taxon>Melittangium</taxon>
    </lineage>
</organism>
<dbReference type="AlphaFoldDB" id="A0A250IK41"/>